<name>A0A0R1SH80_9LACO</name>
<protein>
    <submittedName>
        <fullName evidence="5">Maltose O-acetyltransferase</fullName>
    </submittedName>
</protein>
<feature type="domain" description="Maltose/galactoside acetyltransferase" evidence="4">
    <location>
        <begin position="11"/>
        <end position="65"/>
    </location>
</feature>
<dbReference type="Gene3D" id="2.160.10.10">
    <property type="entry name" value="Hexapeptide repeat proteins"/>
    <property type="match status" value="1"/>
</dbReference>
<proteinExistence type="inferred from homology"/>
<dbReference type="PANTHER" id="PTHR23416:SF23">
    <property type="entry name" value="ACETYLTRANSFERASE C18B11.09C-RELATED"/>
    <property type="match status" value="1"/>
</dbReference>
<comment type="caution">
    <text evidence="5">The sequence shown here is derived from an EMBL/GenBank/DDBJ whole genome shotgun (WGS) entry which is preliminary data.</text>
</comment>
<dbReference type="FunFam" id="2.160.10.10:FF:000025">
    <property type="entry name" value="Hexapeptide-repeat containing-acetyltransferase"/>
    <property type="match status" value="1"/>
</dbReference>
<organism evidence="5 6">
    <name type="scientific">Lentilactobacillus diolivorans DSM 14421</name>
    <dbReference type="NCBI Taxonomy" id="1423739"/>
    <lineage>
        <taxon>Bacteria</taxon>
        <taxon>Bacillati</taxon>
        <taxon>Bacillota</taxon>
        <taxon>Bacilli</taxon>
        <taxon>Lactobacillales</taxon>
        <taxon>Lactobacillaceae</taxon>
        <taxon>Lentilactobacillus</taxon>
    </lineage>
</organism>
<evidence type="ECO:0000256" key="2">
    <source>
        <dbReference type="ARBA" id="ARBA00022679"/>
    </source>
</evidence>
<sequence>MEVAFMAKTEKEKMLAGERYLNTDPELADERRTNRRLINQFNDVSKTNPETGIEVMRQILNRAGKNLDIQPPFQCDYGYNINVGDNFFANYGCCFIDVGAITFGDNCLLGPNVQIYTVNHAFDVKDRDRGVEIPGNVTIGDHLWAGGGVIITPGVTLGNNVIIAAGAVVTKSFGDNVLIGGNPARVIKKLK</sequence>
<dbReference type="Pfam" id="PF12464">
    <property type="entry name" value="Mac"/>
    <property type="match status" value="1"/>
</dbReference>
<dbReference type="Proteomes" id="UP000052013">
    <property type="component" value="Unassembled WGS sequence"/>
</dbReference>
<comment type="similarity">
    <text evidence="1">Belongs to the transferase hexapeptide repeat family.</text>
</comment>
<evidence type="ECO:0000256" key="1">
    <source>
        <dbReference type="ARBA" id="ARBA00007274"/>
    </source>
</evidence>
<dbReference type="CDD" id="cd03357">
    <property type="entry name" value="LbH_MAT_GAT"/>
    <property type="match status" value="1"/>
</dbReference>
<dbReference type="PANTHER" id="PTHR23416">
    <property type="entry name" value="SIALIC ACID SYNTHASE-RELATED"/>
    <property type="match status" value="1"/>
</dbReference>
<dbReference type="GO" id="GO:0008374">
    <property type="term" value="F:O-acyltransferase activity"/>
    <property type="evidence" value="ECO:0007669"/>
    <property type="project" value="TreeGrafter"/>
</dbReference>
<dbReference type="InterPro" id="IPR051159">
    <property type="entry name" value="Hexapeptide_acetyltransf"/>
</dbReference>
<dbReference type="PATRIC" id="fig|1423739.3.peg.543"/>
<dbReference type="SUPFAM" id="SSF51161">
    <property type="entry name" value="Trimeric LpxA-like enzymes"/>
    <property type="match status" value="1"/>
</dbReference>
<dbReference type="EMBL" id="AZEY01000075">
    <property type="protein sequence ID" value="KRL65155.1"/>
    <property type="molecule type" value="Genomic_DNA"/>
</dbReference>
<gene>
    <name evidence="5" type="ORF">FC85_GL000516</name>
</gene>
<evidence type="ECO:0000313" key="6">
    <source>
        <dbReference type="Proteomes" id="UP000052013"/>
    </source>
</evidence>
<accession>A0A0R1SH80</accession>
<evidence type="ECO:0000256" key="3">
    <source>
        <dbReference type="ARBA" id="ARBA00023315"/>
    </source>
</evidence>
<keyword evidence="3" id="KW-0012">Acyltransferase</keyword>
<dbReference type="InterPro" id="IPR011004">
    <property type="entry name" value="Trimer_LpxA-like_sf"/>
</dbReference>
<dbReference type="AlphaFoldDB" id="A0A0R1SH80"/>
<keyword evidence="2 5" id="KW-0808">Transferase</keyword>
<dbReference type="STRING" id="1423739.FC85_GL000516"/>
<dbReference type="InterPro" id="IPR024688">
    <property type="entry name" value="Mac_dom"/>
</dbReference>
<reference evidence="5 6" key="1">
    <citation type="journal article" date="2015" name="Genome Announc.">
        <title>Expanding the biotechnology potential of lactobacilli through comparative genomics of 213 strains and associated genera.</title>
        <authorList>
            <person name="Sun Z."/>
            <person name="Harris H.M."/>
            <person name="McCann A."/>
            <person name="Guo C."/>
            <person name="Argimon S."/>
            <person name="Zhang W."/>
            <person name="Yang X."/>
            <person name="Jeffery I.B."/>
            <person name="Cooney J.C."/>
            <person name="Kagawa T.F."/>
            <person name="Liu W."/>
            <person name="Song Y."/>
            <person name="Salvetti E."/>
            <person name="Wrobel A."/>
            <person name="Rasinkangas P."/>
            <person name="Parkhill J."/>
            <person name="Rea M.C."/>
            <person name="O'Sullivan O."/>
            <person name="Ritari J."/>
            <person name="Douillard F.P."/>
            <person name="Paul Ross R."/>
            <person name="Yang R."/>
            <person name="Briner A.E."/>
            <person name="Felis G.E."/>
            <person name="de Vos W.M."/>
            <person name="Barrangou R."/>
            <person name="Klaenhammer T.R."/>
            <person name="Caufield P.W."/>
            <person name="Cui Y."/>
            <person name="Zhang H."/>
            <person name="O'Toole P.W."/>
        </authorList>
    </citation>
    <scope>NUCLEOTIDE SEQUENCE [LARGE SCALE GENOMIC DNA]</scope>
    <source>
        <strain evidence="5 6">DSM 14421</strain>
    </source>
</reference>
<dbReference type="InterPro" id="IPR001451">
    <property type="entry name" value="Hexapep"/>
</dbReference>
<dbReference type="SMART" id="SM01266">
    <property type="entry name" value="Mac"/>
    <property type="match status" value="1"/>
</dbReference>
<evidence type="ECO:0000313" key="5">
    <source>
        <dbReference type="EMBL" id="KRL65155.1"/>
    </source>
</evidence>
<dbReference type="Pfam" id="PF00132">
    <property type="entry name" value="Hexapep"/>
    <property type="match status" value="1"/>
</dbReference>
<dbReference type="GO" id="GO:0016407">
    <property type="term" value="F:acetyltransferase activity"/>
    <property type="evidence" value="ECO:0007669"/>
    <property type="project" value="InterPro"/>
</dbReference>
<dbReference type="GO" id="GO:0005829">
    <property type="term" value="C:cytosol"/>
    <property type="evidence" value="ECO:0007669"/>
    <property type="project" value="TreeGrafter"/>
</dbReference>
<evidence type="ECO:0000259" key="4">
    <source>
        <dbReference type="SMART" id="SM01266"/>
    </source>
</evidence>